<dbReference type="EMBL" id="BARW01039069">
    <property type="protein sequence ID" value="GAJ17733.1"/>
    <property type="molecule type" value="Genomic_DNA"/>
</dbReference>
<name>X1UJV0_9ZZZZ</name>
<comment type="caution">
    <text evidence="2">The sequence shown here is derived from an EMBL/GenBank/DDBJ whole genome shotgun (WGS) entry which is preliminary data.</text>
</comment>
<dbReference type="Pfam" id="PF13524">
    <property type="entry name" value="Glyco_trans_1_2"/>
    <property type="match status" value="1"/>
</dbReference>
<feature type="non-terminal residue" evidence="2">
    <location>
        <position position="1"/>
    </location>
</feature>
<protein>
    <recommendedName>
        <fullName evidence="1">Spore protein YkvP/CgeB glycosyl transferase-like domain-containing protein</fullName>
    </recommendedName>
</protein>
<evidence type="ECO:0000259" key="1">
    <source>
        <dbReference type="Pfam" id="PF13524"/>
    </source>
</evidence>
<organism evidence="2">
    <name type="scientific">marine sediment metagenome</name>
    <dbReference type="NCBI Taxonomy" id="412755"/>
    <lineage>
        <taxon>unclassified sequences</taxon>
        <taxon>metagenomes</taxon>
        <taxon>ecological metagenomes</taxon>
    </lineage>
</organism>
<accession>X1UJV0</accession>
<evidence type="ECO:0000313" key="2">
    <source>
        <dbReference type="EMBL" id="GAJ17733.1"/>
    </source>
</evidence>
<dbReference type="Gene3D" id="3.40.50.2000">
    <property type="entry name" value="Glycogen Phosphorylase B"/>
    <property type="match status" value="1"/>
</dbReference>
<gene>
    <name evidence="2" type="ORF">S12H4_59683</name>
</gene>
<dbReference type="AlphaFoldDB" id="X1UJV0"/>
<dbReference type="SUPFAM" id="SSF53756">
    <property type="entry name" value="UDP-Glycosyltransferase/glycogen phosphorylase"/>
    <property type="match status" value="1"/>
</dbReference>
<sequence>NPKDEKEKAVIINRSKIHFGMNRVRGHWEDNLKSILPDYPLDEHGIFYQLKMRPFQAVGAGAMVLNEYCPEFEDLFEIGKEIITFEFGNVEELRDKLSWYIAHDAEREKIARAGYKRGRKQHTFSARIKQIFDLVRKKL</sequence>
<proteinExistence type="predicted"/>
<dbReference type="InterPro" id="IPR055259">
    <property type="entry name" value="YkvP/CgeB_Glyco_trans-like"/>
</dbReference>
<feature type="domain" description="Spore protein YkvP/CgeB glycosyl transferase-like" evidence="1">
    <location>
        <begin position="7"/>
        <end position="132"/>
    </location>
</feature>
<reference evidence="2" key="1">
    <citation type="journal article" date="2014" name="Front. Microbiol.">
        <title>High frequency of phylogenetically diverse reductive dehalogenase-homologous genes in deep subseafloor sedimentary metagenomes.</title>
        <authorList>
            <person name="Kawai M."/>
            <person name="Futagami T."/>
            <person name="Toyoda A."/>
            <person name="Takaki Y."/>
            <person name="Nishi S."/>
            <person name="Hori S."/>
            <person name="Arai W."/>
            <person name="Tsubouchi T."/>
            <person name="Morono Y."/>
            <person name="Uchiyama I."/>
            <person name="Ito T."/>
            <person name="Fujiyama A."/>
            <person name="Inagaki F."/>
            <person name="Takami H."/>
        </authorList>
    </citation>
    <scope>NUCLEOTIDE SEQUENCE</scope>
    <source>
        <strain evidence="2">Expedition CK06-06</strain>
    </source>
</reference>